<dbReference type="PROSITE" id="PS00107">
    <property type="entry name" value="PROTEIN_KINASE_ATP"/>
    <property type="match status" value="1"/>
</dbReference>
<evidence type="ECO:0000256" key="10">
    <source>
        <dbReference type="RuleBase" id="RU000304"/>
    </source>
</evidence>
<organism evidence="12 13">
    <name type="scientific">Pseudoloma neurophilia</name>
    <dbReference type="NCBI Taxonomy" id="146866"/>
    <lineage>
        <taxon>Eukaryota</taxon>
        <taxon>Fungi</taxon>
        <taxon>Fungi incertae sedis</taxon>
        <taxon>Microsporidia</taxon>
        <taxon>Pseudoloma</taxon>
    </lineage>
</organism>
<reference evidence="12 13" key="1">
    <citation type="submission" date="2015-07" db="EMBL/GenBank/DDBJ databases">
        <title>The genome of Pseudoloma neurophilia, a relevant intracellular parasite of the zebrafish.</title>
        <authorList>
            <person name="Ndikumana S."/>
            <person name="Pelin A."/>
            <person name="Sanders J."/>
            <person name="Corradi N."/>
        </authorList>
    </citation>
    <scope>NUCLEOTIDE SEQUENCE [LARGE SCALE GENOMIC DNA]</scope>
    <source>
        <strain evidence="12 13">MK1</strain>
    </source>
</reference>
<dbReference type="EMBL" id="LGUB01001070">
    <property type="protein sequence ID" value="KRH92262.1"/>
    <property type="molecule type" value="Genomic_DNA"/>
</dbReference>
<keyword evidence="13" id="KW-1185">Reference proteome</keyword>
<keyword evidence="6 12" id="KW-0418">Kinase</keyword>
<keyword evidence="5 9" id="KW-0547">Nucleotide-binding</keyword>
<dbReference type="OrthoDB" id="1732493at2759"/>
<evidence type="ECO:0000313" key="13">
    <source>
        <dbReference type="Proteomes" id="UP000051530"/>
    </source>
</evidence>
<dbReference type="SMART" id="SM00220">
    <property type="entry name" value="S_TKc"/>
    <property type="match status" value="1"/>
</dbReference>
<feature type="binding site" evidence="9">
    <location>
        <position position="41"/>
    </location>
    <ligand>
        <name>ATP</name>
        <dbReference type="ChEBI" id="CHEBI:30616"/>
    </ligand>
</feature>
<evidence type="ECO:0000256" key="5">
    <source>
        <dbReference type="ARBA" id="ARBA00022741"/>
    </source>
</evidence>
<keyword evidence="3 10" id="KW-0723">Serine/threonine-protein kinase</keyword>
<evidence type="ECO:0000256" key="9">
    <source>
        <dbReference type="PROSITE-ProRule" id="PRU10141"/>
    </source>
</evidence>
<comment type="similarity">
    <text evidence="2">Belongs to the protein kinase superfamily. CMGC Ser/Thr protein kinase family. CDC2/CDKX subfamily.</text>
</comment>
<evidence type="ECO:0000256" key="4">
    <source>
        <dbReference type="ARBA" id="ARBA00022679"/>
    </source>
</evidence>
<feature type="domain" description="Protein kinase" evidence="11">
    <location>
        <begin position="12"/>
        <end position="267"/>
    </location>
</feature>
<dbReference type="Gene3D" id="1.10.510.10">
    <property type="entry name" value="Transferase(Phosphotransferase) domain 1"/>
    <property type="match status" value="1"/>
</dbReference>
<dbReference type="PANTHER" id="PTHR24056">
    <property type="entry name" value="CELL DIVISION PROTEIN KINASE"/>
    <property type="match status" value="1"/>
</dbReference>
<protein>
    <submittedName>
        <fullName evidence="12">CMGC/CDK/CDK5 protein kinase</fullName>
    </submittedName>
</protein>
<dbReference type="GO" id="GO:0004674">
    <property type="term" value="F:protein serine/threonine kinase activity"/>
    <property type="evidence" value="ECO:0007669"/>
    <property type="project" value="UniProtKB-KW"/>
</dbReference>
<proteinExistence type="inferred from homology"/>
<sequence>MVYKKEFRKSSYIQKRELGSGTYATVYLGICTENNLYVALKKIKINPTEGVPSTALREISALKALNHPNVIQLIEVIHSDVFLTMVFEYVEYDLKEYSNKFGFTQFLLDQLVSGLQYIHSMKIIHRDLKPQNILVGSDGILKIADFGLCRPMHLSVPELSNEVVTLWYRAPELLHGKKYSYEIDIFSIGTIVYEMVTGKVFLQGNDNSSQLTLIYNVIGNRKEFEKKLSEIHEPLFKKVIIGCCCISRESRWSIEDLRNMTYQSKYIISPYDR</sequence>
<comment type="caution">
    <text evidence="12">The sequence shown here is derived from an EMBL/GenBank/DDBJ whole genome shotgun (WGS) entry which is preliminary data.</text>
</comment>
<name>A0A0R0LS35_9MICR</name>
<dbReference type="InterPro" id="IPR011009">
    <property type="entry name" value="Kinase-like_dom_sf"/>
</dbReference>
<comment type="subcellular location">
    <subcellularLocation>
        <location evidence="1">Nucleus</location>
    </subcellularLocation>
</comment>
<dbReference type="SUPFAM" id="SSF56112">
    <property type="entry name" value="Protein kinase-like (PK-like)"/>
    <property type="match status" value="1"/>
</dbReference>
<accession>A0A0R0LS35</accession>
<keyword evidence="7 9" id="KW-0067">ATP-binding</keyword>
<dbReference type="InterPro" id="IPR008271">
    <property type="entry name" value="Ser/Thr_kinase_AS"/>
</dbReference>
<dbReference type="InterPro" id="IPR000719">
    <property type="entry name" value="Prot_kinase_dom"/>
</dbReference>
<keyword evidence="8" id="KW-0539">Nucleus</keyword>
<dbReference type="InterPro" id="IPR050108">
    <property type="entry name" value="CDK"/>
</dbReference>
<dbReference type="Gene3D" id="3.30.200.20">
    <property type="entry name" value="Phosphorylase Kinase, domain 1"/>
    <property type="match status" value="1"/>
</dbReference>
<dbReference type="GO" id="GO:0005634">
    <property type="term" value="C:nucleus"/>
    <property type="evidence" value="ECO:0007669"/>
    <property type="project" value="UniProtKB-SubCell"/>
</dbReference>
<evidence type="ECO:0000256" key="6">
    <source>
        <dbReference type="ARBA" id="ARBA00022777"/>
    </source>
</evidence>
<dbReference type="PROSITE" id="PS00108">
    <property type="entry name" value="PROTEIN_KINASE_ST"/>
    <property type="match status" value="1"/>
</dbReference>
<gene>
    <name evidence="12" type="ORF">M153_8807000878</name>
</gene>
<evidence type="ECO:0000256" key="2">
    <source>
        <dbReference type="ARBA" id="ARBA00006485"/>
    </source>
</evidence>
<evidence type="ECO:0000256" key="3">
    <source>
        <dbReference type="ARBA" id="ARBA00022527"/>
    </source>
</evidence>
<evidence type="ECO:0000256" key="8">
    <source>
        <dbReference type="ARBA" id="ARBA00023242"/>
    </source>
</evidence>
<dbReference type="InterPro" id="IPR017441">
    <property type="entry name" value="Protein_kinase_ATP_BS"/>
</dbReference>
<evidence type="ECO:0000313" key="12">
    <source>
        <dbReference type="EMBL" id="KRH92262.1"/>
    </source>
</evidence>
<dbReference type="GO" id="GO:0005524">
    <property type="term" value="F:ATP binding"/>
    <property type="evidence" value="ECO:0007669"/>
    <property type="project" value="UniProtKB-UniRule"/>
</dbReference>
<evidence type="ECO:0000256" key="7">
    <source>
        <dbReference type="ARBA" id="ARBA00022840"/>
    </source>
</evidence>
<evidence type="ECO:0000256" key="1">
    <source>
        <dbReference type="ARBA" id="ARBA00004123"/>
    </source>
</evidence>
<evidence type="ECO:0000259" key="11">
    <source>
        <dbReference type="PROSITE" id="PS50011"/>
    </source>
</evidence>
<dbReference type="FunFam" id="1.10.510.10:FF:000624">
    <property type="entry name" value="Mitogen-activated protein kinase"/>
    <property type="match status" value="1"/>
</dbReference>
<dbReference type="Proteomes" id="UP000051530">
    <property type="component" value="Unassembled WGS sequence"/>
</dbReference>
<dbReference type="Pfam" id="PF00069">
    <property type="entry name" value="Pkinase"/>
    <property type="match status" value="1"/>
</dbReference>
<keyword evidence="4" id="KW-0808">Transferase</keyword>
<dbReference type="VEuPathDB" id="MicrosporidiaDB:M153_8807000878"/>
<dbReference type="PROSITE" id="PS50011">
    <property type="entry name" value="PROTEIN_KINASE_DOM"/>
    <property type="match status" value="1"/>
</dbReference>
<dbReference type="AlphaFoldDB" id="A0A0R0LS35"/>